<dbReference type="OrthoDB" id="66881at2759"/>
<evidence type="ECO:0000256" key="3">
    <source>
        <dbReference type="ARBA" id="ARBA00022630"/>
    </source>
</evidence>
<comment type="similarity">
    <text evidence="2">Belongs to the FAD-binding monooxygenase family.</text>
</comment>
<dbReference type="AlphaFoldDB" id="A0A8H4RPF8"/>
<evidence type="ECO:0000313" key="8">
    <source>
        <dbReference type="Proteomes" id="UP000566819"/>
    </source>
</evidence>
<proteinExistence type="inferred from homology"/>
<dbReference type="GO" id="GO:0016491">
    <property type="term" value="F:oxidoreductase activity"/>
    <property type="evidence" value="ECO:0007669"/>
    <property type="project" value="UniProtKB-KW"/>
</dbReference>
<evidence type="ECO:0000256" key="5">
    <source>
        <dbReference type="ARBA" id="ARBA00022857"/>
    </source>
</evidence>
<accession>A0A8H4RPF8</accession>
<evidence type="ECO:0000256" key="1">
    <source>
        <dbReference type="ARBA" id="ARBA00001974"/>
    </source>
</evidence>
<gene>
    <name evidence="7" type="ORF">G7Y89_g5204</name>
</gene>
<evidence type="ECO:0000256" key="4">
    <source>
        <dbReference type="ARBA" id="ARBA00022827"/>
    </source>
</evidence>
<keyword evidence="3" id="KW-0285">Flavoprotein</keyword>
<dbReference type="Pfam" id="PF13450">
    <property type="entry name" value="NAD_binding_8"/>
    <property type="match status" value="1"/>
</dbReference>
<reference evidence="7 8" key="1">
    <citation type="submission" date="2020-03" db="EMBL/GenBank/DDBJ databases">
        <title>Draft Genome Sequence of Cudoniella acicularis.</title>
        <authorList>
            <person name="Buettner E."/>
            <person name="Kellner H."/>
        </authorList>
    </citation>
    <scope>NUCLEOTIDE SEQUENCE [LARGE SCALE GENOMIC DNA]</scope>
    <source>
        <strain evidence="7 8">DSM 108380</strain>
    </source>
</reference>
<name>A0A8H4RPF8_9HELO</name>
<sequence length="625" mass="69607">MASTLATKYAEERSKRLRSDASDQYADVRSAEFSDLGLDPWIDYEALANEEPALKNGDRVKFLITGAGHSGLLYAHRLIEAGFKSDDICLIDNAGGYGGTWYWNRYPGLQCDVESYVYLPLLEETGYMPKHKYSRGKEIREHAERIAAHNKLRALFGTKVDVQEWDEANGEWVVKMTRDLGPKRGTANITARAQFVLVAGGVFPTPKVPILPGFAEFRSRKQVFHTSRWDYKITGGTQDDPALVNLKDKVVGIIGTGATAIQVVPILAKYAKHLYVFQRTPSYCGPRGQKVTDPETWSQVANKKGWQYARQRNFNSFLTNDPELVNLVNDGWTEQRALSGITGNPKFVSPDKIEEHLSAMFELDVPRAEKVRRRVDEVVKDPAVAEKLKAWYPGWCKRPTFHDGYLESFNQPNVTLVDTNGKGVERYTKDGIMANGVEYALDLLVLSTGFTVKLIATAPSARASMKVIGRDGRELQDKWSSNDYATLFGVATNQFPNLFLNGFSGGATSLNLTSVFDVNAKLAAYMIAEATRKAQGSDKVIVEVTKEEEDKFTAEVKNKSAWFSVLPTCTPGYFTEEGAVTKLKSLEEQERVGKFTTWGGGPIDFAQIIEGYKSKGDMKGVQVRT</sequence>
<dbReference type="InterPro" id="IPR050775">
    <property type="entry name" value="FAD-binding_Monooxygenases"/>
</dbReference>
<dbReference type="EMBL" id="JAAMPI010000306">
    <property type="protein sequence ID" value="KAF4632913.1"/>
    <property type="molecule type" value="Genomic_DNA"/>
</dbReference>
<keyword evidence="4" id="KW-0274">FAD</keyword>
<dbReference type="Gene3D" id="3.50.50.60">
    <property type="entry name" value="FAD/NAD(P)-binding domain"/>
    <property type="match status" value="2"/>
</dbReference>
<comment type="cofactor">
    <cofactor evidence="1">
        <name>FAD</name>
        <dbReference type="ChEBI" id="CHEBI:57692"/>
    </cofactor>
</comment>
<protein>
    <submittedName>
        <fullName evidence="7">Uncharacterized protein</fullName>
    </submittedName>
</protein>
<keyword evidence="6" id="KW-0560">Oxidoreductase</keyword>
<dbReference type="InterPro" id="IPR036188">
    <property type="entry name" value="FAD/NAD-bd_sf"/>
</dbReference>
<dbReference type="PANTHER" id="PTHR43098">
    <property type="entry name" value="L-ORNITHINE N(5)-MONOOXYGENASE-RELATED"/>
    <property type="match status" value="1"/>
</dbReference>
<dbReference type="Proteomes" id="UP000566819">
    <property type="component" value="Unassembled WGS sequence"/>
</dbReference>
<evidence type="ECO:0000256" key="2">
    <source>
        <dbReference type="ARBA" id="ARBA00010139"/>
    </source>
</evidence>
<evidence type="ECO:0000313" key="7">
    <source>
        <dbReference type="EMBL" id="KAF4632913.1"/>
    </source>
</evidence>
<dbReference type="PANTHER" id="PTHR43098:SF2">
    <property type="entry name" value="FAD-BINDING MONOOXYGENASE AUSB-RELATED"/>
    <property type="match status" value="1"/>
</dbReference>
<comment type="caution">
    <text evidence="7">The sequence shown here is derived from an EMBL/GenBank/DDBJ whole genome shotgun (WGS) entry which is preliminary data.</text>
</comment>
<organism evidence="7 8">
    <name type="scientific">Cudoniella acicularis</name>
    <dbReference type="NCBI Taxonomy" id="354080"/>
    <lineage>
        <taxon>Eukaryota</taxon>
        <taxon>Fungi</taxon>
        <taxon>Dikarya</taxon>
        <taxon>Ascomycota</taxon>
        <taxon>Pezizomycotina</taxon>
        <taxon>Leotiomycetes</taxon>
        <taxon>Helotiales</taxon>
        <taxon>Tricladiaceae</taxon>
        <taxon>Cudoniella</taxon>
    </lineage>
</organism>
<dbReference type="SUPFAM" id="SSF51905">
    <property type="entry name" value="FAD/NAD(P)-binding domain"/>
    <property type="match status" value="1"/>
</dbReference>
<evidence type="ECO:0000256" key="6">
    <source>
        <dbReference type="ARBA" id="ARBA00023002"/>
    </source>
</evidence>
<keyword evidence="8" id="KW-1185">Reference proteome</keyword>
<keyword evidence="5" id="KW-0521">NADP</keyword>